<dbReference type="AlphaFoldDB" id="A0A2S7IM80"/>
<dbReference type="InterPro" id="IPR028011">
    <property type="entry name" value="DUF4476"/>
</dbReference>
<gene>
    <name evidence="3" type="ORF">C5O19_03795</name>
</gene>
<feature type="region of interest" description="Disordered" evidence="1">
    <location>
        <begin position="124"/>
        <end position="152"/>
    </location>
</feature>
<reference evidence="4" key="1">
    <citation type="submission" date="2018-02" db="EMBL/GenBank/DDBJ databases">
        <title>Genome sequencing of Solimonas sp. HR-BB.</title>
        <authorList>
            <person name="Lee Y."/>
            <person name="Jeon C.O."/>
        </authorList>
    </citation>
    <scope>NUCLEOTIDE SEQUENCE [LARGE SCALE GENOMIC DNA]</scope>
    <source>
        <strain evidence="4">HR-U</strain>
    </source>
</reference>
<accession>A0A2S7IM80</accession>
<proteinExistence type="predicted"/>
<dbReference type="OrthoDB" id="1033069at2"/>
<dbReference type="Pfam" id="PF14771">
    <property type="entry name" value="DUF4476"/>
    <property type="match status" value="1"/>
</dbReference>
<feature type="domain" description="DUF4476" evidence="2">
    <location>
        <begin position="157"/>
        <end position="244"/>
    </location>
</feature>
<keyword evidence="4" id="KW-1185">Reference proteome</keyword>
<evidence type="ECO:0000313" key="3">
    <source>
        <dbReference type="EMBL" id="PQA58795.1"/>
    </source>
</evidence>
<dbReference type="Proteomes" id="UP000239590">
    <property type="component" value="Unassembled WGS sequence"/>
</dbReference>
<evidence type="ECO:0000259" key="2">
    <source>
        <dbReference type="Pfam" id="PF14771"/>
    </source>
</evidence>
<organism evidence="3 4">
    <name type="scientific">Siphonobacter curvatus</name>
    <dbReference type="NCBI Taxonomy" id="2094562"/>
    <lineage>
        <taxon>Bacteria</taxon>
        <taxon>Pseudomonadati</taxon>
        <taxon>Bacteroidota</taxon>
        <taxon>Cytophagia</taxon>
        <taxon>Cytophagales</taxon>
        <taxon>Cytophagaceae</taxon>
        <taxon>Siphonobacter</taxon>
    </lineage>
</organism>
<name>A0A2S7IM80_9BACT</name>
<evidence type="ECO:0000256" key="1">
    <source>
        <dbReference type="SAM" id="MobiDB-lite"/>
    </source>
</evidence>
<evidence type="ECO:0000313" key="4">
    <source>
        <dbReference type="Proteomes" id="UP000239590"/>
    </source>
</evidence>
<comment type="caution">
    <text evidence="3">The sequence shown here is derived from an EMBL/GenBank/DDBJ whole genome shotgun (WGS) entry which is preliminary data.</text>
</comment>
<dbReference type="EMBL" id="PTRA01000001">
    <property type="protein sequence ID" value="PQA58795.1"/>
    <property type="molecule type" value="Genomic_DNA"/>
</dbReference>
<sequence>MLENVTAMKPLVLLLTLLLSPSLKALADVEFFLETAVGTSLTVVVNDQSMTNATGRFRFFDLNPGRAQVLVYRGRMLLTRQWVILSPETRTMAMLHPQYGFRIRGTQPVRGNLFDELPGRDQAIPSWDDQRDDAQPFPGEESNIPPRDSYGSNHDVMSAGEMDEYLKALERTSLLKRMDFIRQTLPRQRFKTTQLVEIMQKFAFTKEKMEIAKLGWESVADRYNFDLIYEQFSFLSEKNELRAYCDSHR</sequence>
<protein>
    <recommendedName>
        <fullName evidence="2">DUF4476 domain-containing protein</fullName>
    </recommendedName>
</protein>